<keyword evidence="2" id="KW-0472">Membrane</keyword>
<organism evidence="3 4">
    <name type="scientific">Enhygromyxa salina</name>
    <dbReference type="NCBI Taxonomy" id="215803"/>
    <lineage>
        <taxon>Bacteria</taxon>
        <taxon>Pseudomonadati</taxon>
        <taxon>Myxococcota</taxon>
        <taxon>Polyangia</taxon>
        <taxon>Nannocystales</taxon>
        <taxon>Nannocystaceae</taxon>
        <taxon>Enhygromyxa</taxon>
    </lineage>
</organism>
<dbReference type="AlphaFoldDB" id="A0A2S9YVT9"/>
<sequence length="246" mass="26488">MDEDERIKAPELQGRAAVLAISLVIIALAGGTAWGWYYAGPLGGLLGVLLGTAIGALLFTIVRAIASGQQFDEPPAPDVRELPPDQAMQVLTALMAASASGSYARLELEGGLLAEIAKAKNRAKTGDLDGAMAQLRALQEEHPRSPAVPLEITRVLAGHEAHDEERQRAVVTTISLAIRGGMNRLAAELYEKLDQDRRDKLEFDDVIWERLARVFAARDDSENAAACRARVQSTEPLPDDSMVGEI</sequence>
<dbReference type="RefSeq" id="WP_106088230.1">
    <property type="nucleotide sequence ID" value="NZ_PVNL01000030.1"/>
</dbReference>
<proteinExistence type="predicted"/>
<feature type="region of interest" description="Disordered" evidence="1">
    <location>
        <begin position="225"/>
        <end position="246"/>
    </location>
</feature>
<evidence type="ECO:0000313" key="3">
    <source>
        <dbReference type="EMBL" id="PRQ09200.1"/>
    </source>
</evidence>
<keyword evidence="2" id="KW-0812">Transmembrane</keyword>
<dbReference type="Proteomes" id="UP000238823">
    <property type="component" value="Unassembled WGS sequence"/>
</dbReference>
<evidence type="ECO:0000256" key="2">
    <source>
        <dbReference type="SAM" id="Phobius"/>
    </source>
</evidence>
<feature type="transmembrane region" description="Helical" evidence="2">
    <location>
        <begin position="16"/>
        <end position="39"/>
    </location>
</feature>
<accession>A0A2S9YVT9</accession>
<reference evidence="3 4" key="1">
    <citation type="submission" date="2018-03" db="EMBL/GenBank/DDBJ databases">
        <title>Draft Genome Sequences of the Obligatory Marine Myxobacteria Enhygromyxa salina SWB007.</title>
        <authorList>
            <person name="Poehlein A."/>
            <person name="Moghaddam J.A."/>
            <person name="Harms H."/>
            <person name="Alanjari M."/>
            <person name="Koenig G.M."/>
            <person name="Daniel R."/>
            <person name="Schaeberle T.F."/>
        </authorList>
    </citation>
    <scope>NUCLEOTIDE SEQUENCE [LARGE SCALE GENOMIC DNA]</scope>
    <source>
        <strain evidence="3 4">SWB007</strain>
    </source>
</reference>
<evidence type="ECO:0000313" key="4">
    <source>
        <dbReference type="Proteomes" id="UP000238823"/>
    </source>
</evidence>
<feature type="transmembrane region" description="Helical" evidence="2">
    <location>
        <begin position="45"/>
        <end position="66"/>
    </location>
</feature>
<keyword evidence="2" id="KW-1133">Transmembrane helix</keyword>
<dbReference type="OrthoDB" id="5519890at2"/>
<evidence type="ECO:0000256" key="1">
    <source>
        <dbReference type="SAM" id="MobiDB-lite"/>
    </source>
</evidence>
<gene>
    <name evidence="3" type="ORF">ENSA7_11900</name>
</gene>
<protein>
    <submittedName>
        <fullName evidence="3">Uncharacterized protein</fullName>
    </submittedName>
</protein>
<name>A0A2S9YVT9_9BACT</name>
<comment type="caution">
    <text evidence="3">The sequence shown here is derived from an EMBL/GenBank/DDBJ whole genome shotgun (WGS) entry which is preliminary data.</text>
</comment>
<dbReference type="EMBL" id="PVNL01000030">
    <property type="protein sequence ID" value="PRQ09200.1"/>
    <property type="molecule type" value="Genomic_DNA"/>
</dbReference>